<proteinExistence type="predicted"/>
<organism evidence="1 2">
    <name type="scientific">Streptomyces liliifuscus</name>
    <dbReference type="NCBI Taxonomy" id="2797636"/>
    <lineage>
        <taxon>Bacteria</taxon>
        <taxon>Bacillati</taxon>
        <taxon>Actinomycetota</taxon>
        <taxon>Actinomycetes</taxon>
        <taxon>Kitasatosporales</taxon>
        <taxon>Streptomycetaceae</taxon>
        <taxon>Streptomyces</taxon>
    </lineage>
</organism>
<name>A0A7T7RFX8_9ACTN</name>
<keyword evidence="2" id="KW-1185">Reference proteome</keyword>
<protein>
    <submittedName>
        <fullName evidence="1">Uncharacterized protein</fullName>
    </submittedName>
</protein>
<dbReference type="EMBL" id="CP066831">
    <property type="protein sequence ID" value="QQM45149.1"/>
    <property type="molecule type" value="Genomic_DNA"/>
</dbReference>
<gene>
    <name evidence="1" type="ORF">JEQ17_40960</name>
</gene>
<dbReference type="AlphaFoldDB" id="A0A7T7RFX8"/>
<reference evidence="1 2" key="1">
    <citation type="submission" date="2020-12" db="EMBL/GenBank/DDBJ databases">
        <title>A novel species.</title>
        <authorList>
            <person name="Li K."/>
        </authorList>
    </citation>
    <scope>NUCLEOTIDE SEQUENCE [LARGE SCALE GENOMIC DNA]</scope>
    <source>
        <strain evidence="1 2">ZYC-3</strain>
    </source>
</reference>
<dbReference type="Proteomes" id="UP000595636">
    <property type="component" value="Chromosome"/>
</dbReference>
<evidence type="ECO:0000313" key="2">
    <source>
        <dbReference type="Proteomes" id="UP000595636"/>
    </source>
</evidence>
<evidence type="ECO:0000313" key="1">
    <source>
        <dbReference type="EMBL" id="QQM45149.1"/>
    </source>
</evidence>
<dbReference type="RefSeq" id="WP_200399958.1">
    <property type="nucleotide sequence ID" value="NZ_CP066831.1"/>
</dbReference>
<sequence length="69" mass="7693">MTIQEQRAADHDEDIITELSEAEFREAAYAALDRLGITYAQLHDMASRRDFSSAQAHSLWVTIGGALDL</sequence>
<accession>A0A7T7RFX8</accession>
<dbReference type="KEGG" id="slf:JEQ17_40960"/>